<evidence type="ECO:0000259" key="5">
    <source>
        <dbReference type="Pfam" id="PF02057"/>
    </source>
</evidence>
<organism evidence="7 8">
    <name type="scientific">Roseiconus lacunae</name>
    <dbReference type="NCBI Taxonomy" id="2605694"/>
    <lineage>
        <taxon>Bacteria</taxon>
        <taxon>Pseudomonadati</taxon>
        <taxon>Planctomycetota</taxon>
        <taxon>Planctomycetia</taxon>
        <taxon>Pirellulales</taxon>
        <taxon>Pirellulaceae</taxon>
        <taxon>Roseiconus</taxon>
    </lineage>
</organism>
<dbReference type="PANTHER" id="PTHR11069:SF38">
    <property type="entry name" value="GLUCURONOXYLANASE XYNC"/>
    <property type="match status" value="1"/>
</dbReference>
<keyword evidence="8" id="KW-1185">Reference proteome</keyword>
<name>A0ABT7PMG4_9BACT</name>
<dbReference type="GO" id="GO:0016787">
    <property type="term" value="F:hydrolase activity"/>
    <property type="evidence" value="ECO:0007669"/>
    <property type="project" value="UniProtKB-KW"/>
</dbReference>
<evidence type="ECO:0000256" key="4">
    <source>
        <dbReference type="SAM" id="SignalP"/>
    </source>
</evidence>
<evidence type="ECO:0000256" key="2">
    <source>
        <dbReference type="ARBA" id="ARBA00022729"/>
    </source>
</evidence>
<dbReference type="InterPro" id="IPR017853">
    <property type="entry name" value="GH"/>
</dbReference>
<feature type="domain" description="Glycosyl hydrolase family 59 catalytic" evidence="5">
    <location>
        <begin position="68"/>
        <end position="342"/>
    </location>
</feature>
<evidence type="ECO:0000256" key="3">
    <source>
        <dbReference type="ARBA" id="ARBA00022801"/>
    </source>
</evidence>
<accession>A0ABT7PMG4</accession>
<evidence type="ECO:0000313" key="8">
    <source>
        <dbReference type="Proteomes" id="UP001239462"/>
    </source>
</evidence>
<proteinExistence type="inferred from homology"/>
<comment type="similarity">
    <text evidence="1">Belongs to the glycosyl hydrolase 30 family.</text>
</comment>
<gene>
    <name evidence="7" type="ORF">QTN89_19755</name>
</gene>
<keyword evidence="2 4" id="KW-0732">Signal</keyword>
<dbReference type="Pfam" id="PF02057">
    <property type="entry name" value="Glyco_hydro_59"/>
    <property type="match status" value="1"/>
</dbReference>
<dbReference type="Gene3D" id="2.60.40.1180">
    <property type="entry name" value="Golgi alpha-mannosidase II"/>
    <property type="match status" value="1"/>
</dbReference>
<dbReference type="InterPro" id="IPR001139">
    <property type="entry name" value="Glyco_hydro_30"/>
</dbReference>
<feature type="domain" description="Glycosyl hydrolase family 30 beta sandwich" evidence="6">
    <location>
        <begin position="374"/>
        <end position="462"/>
    </location>
</feature>
<dbReference type="Gene3D" id="3.20.20.80">
    <property type="entry name" value="Glycosidases"/>
    <property type="match status" value="1"/>
</dbReference>
<dbReference type="InterPro" id="IPR033452">
    <property type="entry name" value="GH30_C"/>
</dbReference>
<dbReference type="Pfam" id="PF17189">
    <property type="entry name" value="Glyco_hydro_30C"/>
    <property type="match status" value="1"/>
</dbReference>
<feature type="chain" id="PRO_5047492414" evidence="4">
    <location>
        <begin position="23"/>
        <end position="470"/>
    </location>
</feature>
<protein>
    <submittedName>
        <fullName evidence="7">Glycoside hydrolase family 30 beta sandwich domain-containing protein</fullName>
    </submittedName>
</protein>
<keyword evidence="3 7" id="KW-0378">Hydrolase</keyword>
<dbReference type="RefSeq" id="WP_289165191.1">
    <property type="nucleotide sequence ID" value="NZ_JASZZN010000015.1"/>
</dbReference>
<dbReference type="PANTHER" id="PTHR11069">
    <property type="entry name" value="GLUCOSYLCERAMIDASE"/>
    <property type="match status" value="1"/>
</dbReference>
<dbReference type="EMBL" id="JASZZN010000015">
    <property type="protein sequence ID" value="MDM4017694.1"/>
    <property type="molecule type" value="Genomic_DNA"/>
</dbReference>
<sequence>MSRFYICSVLLLLFALAFPANAVEVKIDGSQRFQTIEGFGTCLVAWQAPMRELYRTEEFQDTYVNGMGCTMLRVNMWGPTLPNAQSDWRQISHTDFDMQASRGRPQIFVDFGKAIRQHEPNSKLIGTVWSPPAWMKENDSITDERSSGIRANDYRGIRNRVKKEFYPHFCKWMVEYVKKHDSEGAPLYAVSPGNEVQFSQSFESCVWDADDYVIILSMLRTALDREGYQDVKIFGPETMTSHMYDGGTGTYIEAIKKDKAAFEAIDVFATHGYEDGVVEEMSANSSRVFWKLIQETGKPFWITEGGTGGHDWPVPIQKGVANAIHNALVGGNCSAFVPWQICEREKSTHGLMLTSGYTDKSHAARHYFKFIRPGAVRIATSPAFGPIQVASFLHESDQQLVVVAINSANEEQTLEVTMKNVPKGKRFELIRTSDDFKFQNDGNAKIELGSSTITMPPMSILTAVMNQTTN</sequence>
<dbReference type="SUPFAM" id="SSF51445">
    <property type="entry name" value="(Trans)glycosidases"/>
    <property type="match status" value="1"/>
</dbReference>
<evidence type="ECO:0000256" key="1">
    <source>
        <dbReference type="ARBA" id="ARBA00005382"/>
    </source>
</evidence>
<evidence type="ECO:0000259" key="6">
    <source>
        <dbReference type="Pfam" id="PF17189"/>
    </source>
</evidence>
<dbReference type="InterPro" id="IPR049161">
    <property type="entry name" value="GH59_cat"/>
</dbReference>
<feature type="signal peptide" evidence="4">
    <location>
        <begin position="1"/>
        <end position="22"/>
    </location>
</feature>
<evidence type="ECO:0000313" key="7">
    <source>
        <dbReference type="EMBL" id="MDM4017694.1"/>
    </source>
</evidence>
<dbReference type="InterPro" id="IPR013780">
    <property type="entry name" value="Glyco_hydro_b"/>
</dbReference>
<comment type="caution">
    <text evidence="7">The sequence shown here is derived from an EMBL/GenBank/DDBJ whole genome shotgun (WGS) entry which is preliminary data.</text>
</comment>
<dbReference type="Proteomes" id="UP001239462">
    <property type="component" value="Unassembled WGS sequence"/>
</dbReference>
<reference evidence="7 8" key="1">
    <citation type="submission" date="2023-06" db="EMBL/GenBank/DDBJ databases">
        <title>Roseiconus lacunae JC819 isolated from Gulf of Mannar region, Tamil Nadu.</title>
        <authorList>
            <person name="Pk S."/>
            <person name="Ch S."/>
            <person name="Ch V.R."/>
        </authorList>
    </citation>
    <scope>NUCLEOTIDE SEQUENCE [LARGE SCALE GENOMIC DNA]</scope>
    <source>
        <strain evidence="7 8">JC819</strain>
    </source>
</reference>